<accession>A0AAD7UJ31</accession>
<evidence type="ECO:0000313" key="5">
    <source>
        <dbReference type="Proteomes" id="UP001230188"/>
    </source>
</evidence>
<proteinExistence type="predicted"/>
<reference evidence="4" key="1">
    <citation type="submission" date="2023-01" db="EMBL/GenBank/DDBJ databases">
        <title>Metagenome sequencing of chrysophaentin producing Chrysophaeum taylorii.</title>
        <authorList>
            <person name="Davison J."/>
            <person name="Bewley C."/>
        </authorList>
    </citation>
    <scope>NUCLEOTIDE SEQUENCE</scope>
    <source>
        <strain evidence="4">NIES-1699</strain>
    </source>
</reference>
<feature type="region of interest" description="Disordered" evidence="3">
    <location>
        <begin position="139"/>
        <end position="158"/>
    </location>
</feature>
<dbReference type="InterPro" id="IPR015943">
    <property type="entry name" value="WD40/YVTN_repeat-like_dom_sf"/>
</dbReference>
<feature type="compositionally biased region" description="Pro residues" evidence="3">
    <location>
        <begin position="146"/>
        <end position="158"/>
    </location>
</feature>
<dbReference type="Gene3D" id="2.130.10.10">
    <property type="entry name" value="YVTN repeat-like/Quinoprotein amine dehydrogenase"/>
    <property type="match status" value="1"/>
</dbReference>
<evidence type="ECO:0000313" key="4">
    <source>
        <dbReference type="EMBL" id="KAJ8606912.1"/>
    </source>
</evidence>
<gene>
    <name evidence="4" type="ORF">CTAYLR_008935</name>
</gene>
<dbReference type="Proteomes" id="UP001230188">
    <property type="component" value="Unassembled WGS sequence"/>
</dbReference>
<comment type="caution">
    <text evidence="4">The sequence shown here is derived from an EMBL/GenBank/DDBJ whole genome shotgun (WGS) entry which is preliminary data.</text>
</comment>
<name>A0AAD7UJ31_9STRA</name>
<keyword evidence="1" id="KW-0853">WD repeat</keyword>
<protein>
    <recommendedName>
        <fullName evidence="6">Serine/threonine-protein phosphatase 2A 55 kDa regulatory subunit B</fullName>
    </recommendedName>
</protein>
<dbReference type="GO" id="GO:0000159">
    <property type="term" value="C:protein phosphatase type 2A complex"/>
    <property type="evidence" value="ECO:0007669"/>
    <property type="project" value="InterPro"/>
</dbReference>
<evidence type="ECO:0000256" key="2">
    <source>
        <dbReference type="ARBA" id="ARBA00022737"/>
    </source>
</evidence>
<evidence type="ECO:0008006" key="6">
    <source>
        <dbReference type="Google" id="ProtNLM"/>
    </source>
</evidence>
<keyword evidence="2" id="KW-0677">Repeat</keyword>
<dbReference type="EMBL" id="JAQMWT010000242">
    <property type="protein sequence ID" value="KAJ8606912.1"/>
    <property type="molecule type" value="Genomic_DNA"/>
</dbReference>
<organism evidence="4 5">
    <name type="scientific">Chrysophaeum taylorii</name>
    <dbReference type="NCBI Taxonomy" id="2483200"/>
    <lineage>
        <taxon>Eukaryota</taxon>
        <taxon>Sar</taxon>
        <taxon>Stramenopiles</taxon>
        <taxon>Ochrophyta</taxon>
        <taxon>Pelagophyceae</taxon>
        <taxon>Pelagomonadales</taxon>
        <taxon>Pelagomonadaceae</taxon>
        <taxon>Chrysophaeum</taxon>
    </lineage>
</organism>
<evidence type="ECO:0000256" key="3">
    <source>
        <dbReference type="SAM" id="MobiDB-lite"/>
    </source>
</evidence>
<dbReference type="AlphaFoldDB" id="A0AAD7UJ31"/>
<dbReference type="GO" id="GO:0019888">
    <property type="term" value="F:protein phosphatase regulator activity"/>
    <property type="evidence" value="ECO:0007669"/>
    <property type="project" value="InterPro"/>
</dbReference>
<dbReference type="InterPro" id="IPR000009">
    <property type="entry name" value="PP2A_PR55"/>
</dbReference>
<keyword evidence="5" id="KW-1185">Reference proteome</keyword>
<dbReference type="PANTHER" id="PTHR11871">
    <property type="entry name" value="PROTEIN PHOSPHATASE PP2A REGULATORY SUBUNIT B"/>
    <property type="match status" value="1"/>
</dbReference>
<evidence type="ECO:0000256" key="1">
    <source>
        <dbReference type="ARBA" id="ARBA00022574"/>
    </source>
</evidence>
<sequence length="158" mass="17203">MDKVTTFRATILSSTTSSRSRSRKINKVKFCLSPATLLLTTNDKTIKLWRVGETATYSADRQKRSELDDPSSVFGNAHAYNVNSISLVPTARPHVRESSKGTVNLFDLRLAARPSPNRSLGLDAKFAADHCVLARLRSSMLGPPGYQSPPGPSPSTTI</sequence>